<dbReference type="GO" id="GO:0008137">
    <property type="term" value="F:NADH dehydrogenase (ubiquinone) activity"/>
    <property type="evidence" value="ECO:0007669"/>
    <property type="project" value="InterPro"/>
</dbReference>
<dbReference type="RefSeq" id="WP_143232616.1">
    <property type="nucleotide sequence ID" value="NZ_FTOO01000007.1"/>
</dbReference>
<reference evidence="9" key="1">
    <citation type="submission" date="2017-01" db="EMBL/GenBank/DDBJ databases">
        <authorList>
            <person name="Varghese N."/>
            <person name="Submissions S."/>
        </authorList>
    </citation>
    <scope>NUCLEOTIDE SEQUENCE [LARGE SCALE GENOMIC DNA]</scope>
    <source>
        <strain evidence="9">DSM 16176</strain>
    </source>
</reference>
<sequence>MYMDHLAVEIAWLWGGCWLLALVSGASVVKQREPSPRLRAHFVAVFMAFLASVAGFAVALTAPHEPFPFARLGFLVASYIGALGLVVQGFAARHLAGDERYGAYFLWMTWAMAFASATWLVQTAWAFALCWLLMNLGLIRLISLPRRSRAVRSATRAACWRLAPSILGVLAICAWLMALHPESLAQGITALAHRKEEALWAGVLLAAVALAQAGNWPFGRWLLESAVTPTPVSALMHAGLVNAGGLLLTRFAPVMQAAGLVPAVLLLAFAWSSVLVGTGGQMVQTDYKRQLISSTMAQMGLMLMECALHAYALAVCHLVMHGVFKAVLFLRSGGAVPSPSEALVSPETGRGPQALGVAVGALCLVAYVLPDASSGPRLFTGFMLAACCAVGIGRIASLASGRWLALIGLAAMVGAAEALRAVLIGALVHFGVSVQAISPWWALVATLLIALQGGAMVWWRARPDRETSVRAYAWLVHITEPRAQAMEAQPEALQALIQEAMLR</sequence>
<evidence type="ECO:0000259" key="7">
    <source>
        <dbReference type="Pfam" id="PF00361"/>
    </source>
</evidence>
<feature type="transmembrane region" description="Helical" evidence="6">
    <location>
        <begin position="72"/>
        <end position="91"/>
    </location>
</feature>
<gene>
    <name evidence="8" type="ORF">SAMN05421799_10753</name>
</gene>
<feature type="transmembrane region" description="Helical" evidence="6">
    <location>
        <begin position="158"/>
        <end position="178"/>
    </location>
</feature>
<feature type="transmembrane region" description="Helical" evidence="6">
    <location>
        <begin position="103"/>
        <end position="120"/>
    </location>
</feature>
<dbReference type="InterPro" id="IPR001750">
    <property type="entry name" value="ND/Mrp_TM"/>
</dbReference>
<dbReference type="GO" id="GO:0042773">
    <property type="term" value="P:ATP synthesis coupled electron transport"/>
    <property type="evidence" value="ECO:0007669"/>
    <property type="project" value="InterPro"/>
</dbReference>
<dbReference type="STRING" id="252246.SAMN05421799_10753"/>
<organism evidence="8 9">
    <name type="scientific">Alicyclobacillus vulcanalis</name>
    <dbReference type="NCBI Taxonomy" id="252246"/>
    <lineage>
        <taxon>Bacteria</taxon>
        <taxon>Bacillati</taxon>
        <taxon>Bacillota</taxon>
        <taxon>Bacilli</taxon>
        <taxon>Bacillales</taxon>
        <taxon>Alicyclobacillaceae</taxon>
        <taxon>Alicyclobacillus</taxon>
    </lineage>
</organism>
<evidence type="ECO:0000256" key="4">
    <source>
        <dbReference type="ARBA" id="ARBA00023136"/>
    </source>
</evidence>
<feature type="transmembrane region" description="Helical" evidence="6">
    <location>
        <begin position="299"/>
        <end position="320"/>
    </location>
</feature>
<dbReference type="GO" id="GO:0015990">
    <property type="term" value="P:electron transport coupled proton transport"/>
    <property type="evidence" value="ECO:0007669"/>
    <property type="project" value="TreeGrafter"/>
</dbReference>
<dbReference type="EMBL" id="FTOO01000007">
    <property type="protein sequence ID" value="SIS93068.1"/>
    <property type="molecule type" value="Genomic_DNA"/>
</dbReference>
<feature type="transmembrane region" description="Helical" evidence="6">
    <location>
        <begin position="257"/>
        <end position="278"/>
    </location>
</feature>
<proteinExistence type="predicted"/>
<dbReference type="GO" id="GO:0005886">
    <property type="term" value="C:plasma membrane"/>
    <property type="evidence" value="ECO:0007669"/>
    <property type="project" value="UniProtKB-SubCell"/>
</dbReference>
<feature type="transmembrane region" description="Helical" evidence="6">
    <location>
        <begin position="12"/>
        <end position="29"/>
    </location>
</feature>
<keyword evidence="4 6" id="KW-0472">Membrane</keyword>
<comment type="subcellular location">
    <subcellularLocation>
        <location evidence="1">Cell membrane</location>
        <topology evidence="1">Multi-pass membrane protein</topology>
    </subcellularLocation>
    <subcellularLocation>
        <location evidence="5">Membrane</location>
        <topology evidence="5">Multi-pass membrane protein</topology>
    </subcellularLocation>
</comment>
<feature type="domain" description="NADH:quinone oxidoreductase/Mrp antiporter transmembrane" evidence="7">
    <location>
        <begin position="127"/>
        <end position="335"/>
    </location>
</feature>
<dbReference type="PANTHER" id="PTHR42829:SF1">
    <property type="entry name" value="INORGANIC CARBON TRANSPORTER SUBUNIT DABB-RELATED"/>
    <property type="match status" value="1"/>
</dbReference>
<evidence type="ECO:0000313" key="8">
    <source>
        <dbReference type="EMBL" id="SIS93068.1"/>
    </source>
</evidence>
<feature type="transmembrane region" description="Helical" evidence="6">
    <location>
        <begin position="41"/>
        <end position="60"/>
    </location>
</feature>
<dbReference type="PRINTS" id="PR01434">
    <property type="entry name" value="NADHDHGNASE5"/>
</dbReference>
<feature type="transmembrane region" description="Helical" evidence="6">
    <location>
        <begin position="126"/>
        <end position="146"/>
    </location>
</feature>
<evidence type="ECO:0000313" key="9">
    <source>
        <dbReference type="Proteomes" id="UP000186156"/>
    </source>
</evidence>
<keyword evidence="2 5" id="KW-0812">Transmembrane</keyword>
<evidence type="ECO:0000256" key="2">
    <source>
        <dbReference type="ARBA" id="ARBA00022692"/>
    </source>
</evidence>
<feature type="transmembrane region" description="Helical" evidence="6">
    <location>
        <begin position="403"/>
        <end position="428"/>
    </location>
</feature>
<feature type="transmembrane region" description="Helical" evidence="6">
    <location>
        <begin position="198"/>
        <end position="218"/>
    </location>
</feature>
<name>A0A1N7N479_9BACL</name>
<dbReference type="NCBIfam" id="NF006373">
    <property type="entry name" value="PRK08601.1"/>
    <property type="match status" value="1"/>
</dbReference>
<protein>
    <submittedName>
        <fullName evidence="8">NAD(P)H-quinone oxidoreductase subunit 5</fullName>
    </submittedName>
</protein>
<dbReference type="PANTHER" id="PTHR42829">
    <property type="entry name" value="NADH-UBIQUINONE OXIDOREDUCTASE CHAIN 5"/>
    <property type="match status" value="1"/>
</dbReference>
<keyword evidence="3 6" id="KW-1133">Transmembrane helix</keyword>
<dbReference type="OrthoDB" id="9807568at2"/>
<dbReference type="Proteomes" id="UP000186156">
    <property type="component" value="Unassembled WGS sequence"/>
</dbReference>
<dbReference type="Pfam" id="PF00361">
    <property type="entry name" value="Proton_antipo_M"/>
    <property type="match status" value="1"/>
</dbReference>
<feature type="transmembrane region" description="Helical" evidence="6">
    <location>
        <begin position="378"/>
        <end position="396"/>
    </location>
</feature>
<dbReference type="GO" id="GO:0003954">
    <property type="term" value="F:NADH dehydrogenase activity"/>
    <property type="evidence" value="ECO:0007669"/>
    <property type="project" value="TreeGrafter"/>
</dbReference>
<feature type="transmembrane region" description="Helical" evidence="6">
    <location>
        <begin position="230"/>
        <end position="251"/>
    </location>
</feature>
<keyword evidence="9" id="KW-1185">Reference proteome</keyword>
<evidence type="ECO:0000256" key="6">
    <source>
        <dbReference type="SAM" id="Phobius"/>
    </source>
</evidence>
<dbReference type="AlphaFoldDB" id="A0A1N7N479"/>
<accession>A0A1N7N479</accession>
<evidence type="ECO:0000256" key="3">
    <source>
        <dbReference type="ARBA" id="ARBA00022989"/>
    </source>
</evidence>
<dbReference type="InterPro" id="IPR003945">
    <property type="entry name" value="NU5C-like"/>
</dbReference>
<evidence type="ECO:0000256" key="1">
    <source>
        <dbReference type="ARBA" id="ARBA00004651"/>
    </source>
</evidence>
<feature type="transmembrane region" description="Helical" evidence="6">
    <location>
        <begin position="440"/>
        <end position="459"/>
    </location>
</feature>
<evidence type="ECO:0000256" key="5">
    <source>
        <dbReference type="RuleBase" id="RU000320"/>
    </source>
</evidence>